<reference evidence="1 2" key="1">
    <citation type="journal article" date="2015" name="Genome Announc.">
        <title>Expanding the biotechnology potential of lactobacilli through comparative genomics of 213 strains and associated genera.</title>
        <authorList>
            <person name="Sun Z."/>
            <person name="Harris H.M."/>
            <person name="McCann A."/>
            <person name="Guo C."/>
            <person name="Argimon S."/>
            <person name="Zhang W."/>
            <person name="Yang X."/>
            <person name="Jeffery I.B."/>
            <person name="Cooney J.C."/>
            <person name="Kagawa T.F."/>
            <person name="Liu W."/>
            <person name="Song Y."/>
            <person name="Salvetti E."/>
            <person name="Wrobel A."/>
            <person name="Rasinkangas P."/>
            <person name="Parkhill J."/>
            <person name="Rea M.C."/>
            <person name="O'Sullivan O."/>
            <person name="Ritari J."/>
            <person name="Douillard F.P."/>
            <person name="Paul Ross R."/>
            <person name="Yang R."/>
            <person name="Briner A.E."/>
            <person name="Felis G.E."/>
            <person name="de Vos W.M."/>
            <person name="Barrangou R."/>
            <person name="Klaenhammer T.R."/>
            <person name="Caufield P.W."/>
            <person name="Cui Y."/>
            <person name="Zhang H."/>
            <person name="O'Toole P.W."/>
        </authorList>
    </citation>
    <scope>NUCLEOTIDE SEQUENCE [LARGE SCALE GENOMIC DNA]</scope>
    <source>
        <strain evidence="1 2">DSM 19909</strain>
    </source>
</reference>
<dbReference type="Proteomes" id="UP000051160">
    <property type="component" value="Unassembled WGS sequence"/>
</dbReference>
<comment type="caution">
    <text evidence="1">The sequence shown here is derived from an EMBL/GenBank/DDBJ whole genome shotgun (WGS) entry which is preliminary data.</text>
</comment>
<accession>A0A0R1M013</accession>
<dbReference type="InterPro" id="IPR036412">
    <property type="entry name" value="HAD-like_sf"/>
</dbReference>
<dbReference type="GO" id="GO:0005829">
    <property type="term" value="C:cytosol"/>
    <property type="evidence" value="ECO:0007669"/>
    <property type="project" value="TreeGrafter"/>
</dbReference>
<proteinExistence type="predicted"/>
<dbReference type="PANTHER" id="PTHR10000">
    <property type="entry name" value="PHOSPHOSERINE PHOSPHATASE"/>
    <property type="match status" value="1"/>
</dbReference>
<dbReference type="SFLD" id="SFLDS00003">
    <property type="entry name" value="Haloacid_Dehalogenase"/>
    <property type="match status" value="1"/>
</dbReference>
<name>A0A0R1M013_9LACO</name>
<dbReference type="STRING" id="1423776.FD04_GL000343"/>
<dbReference type="InterPro" id="IPR000150">
    <property type="entry name" value="Cof"/>
</dbReference>
<keyword evidence="1" id="KW-0378">Hydrolase</keyword>
<dbReference type="SFLD" id="SFLDG01140">
    <property type="entry name" value="C2.B:_Phosphomannomutase_and_P"/>
    <property type="match status" value="1"/>
</dbReference>
<sequence>MMTYRLMTSDLDETLLRADGSVSEENVRAIKTFVAAGGYFVPNTGRSFDSVVPLLRKLGLATMSNQYTITNNGAVITQNVDRQLLMTRGMPYEEVAGVFSVMQQFDVAIHIYTLDQLYIYRPRSDDQAYLKTRGVQFAQLMKPGQVDQFMQQAVLKVIAMNPDIAVRQAIQQALRTRFDGKINCTFSSGMYIETNHFGVDKGSAVLALGRKLGVEPQEMIAIGDNSNDLAMLKAVGLPVSVSNGIPAIQQIADYVTQANFETGVAETLNRFAVK</sequence>
<protein>
    <submittedName>
        <fullName evidence="1">HAD superfamily hydrolase</fullName>
    </submittedName>
</protein>
<dbReference type="Gene3D" id="3.40.50.1000">
    <property type="entry name" value="HAD superfamily/HAD-like"/>
    <property type="match status" value="1"/>
</dbReference>
<dbReference type="AlphaFoldDB" id="A0A0R1M013"/>
<keyword evidence="2" id="KW-1185">Reference proteome</keyword>
<dbReference type="EMBL" id="AZEE01000027">
    <property type="protein sequence ID" value="KRK98609.1"/>
    <property type="molecule type" value="Genomic_DNA"/>
</dbReference>
<dbReference type="GO" id="GO:0000287">
    <property type="term" value="F:magnesium ion binding"/>
    <property type="evidence" value="ECO:0007669"/>
    <property type="project" value="TreeGrafter"/>
</dbReference>
<dbReference type="PANTHER" id="PTHR10000:SF8">
    <property type="entry name" value="HAD SUPERFAMILY HYDROLASE-LIKE, TYPE 3"/>
    <property type="match status" value="1"/>
</dbReference>
<dbReference type="CDD" id="cd07516">
    <property type="entry name" value="HAD_Pase"/>
    <property type="match status" value="1"/>
</dbReference>
<dbReference type="InterPro" id="IPR006379">
    <property type="entry name" value="HAD-SF_hydro_IIB"/>
</dbReference>
<dbReference type="Pfam" id="PF08282">
    <property type="entry name" value="Hydrolase_3"/>
    <property type="match status" value="1"/>
</dbReference>
<organism evidence="1 2">
    <name type="scientific">Secundilactobacillus odoratitofui DSM 19909 = JCM 15043</name>
    <dbReference type="NCBI Taxonomy" id="1423776"/>
    <lineage>
        <taxon>Bacteria</taxon>
        <taxon>Bacillati</taxon>
        <taxon>Bacillota</taxon>
        <taxon>Bacilli</taxon>
        <taxon>Lactobacillales</taxon>
        <taxon>Lactobacillaceae</taxon>
        <taxon>Secundilactobacillus</taxon>
    </lineage>
</organism>
<dbReference type="GO" id="GO:0016791">
    <property type="term" value="F:phosphatase activity"/>
    <property type="evidence" value="ECO:0007669"/>
    <property type="project" value="TreeGrafter"/>
</dbReference>
<dbReference type="InterPro" id="IPR023214">
    <property type="entry name" value="HAD_sf"/>
</dbReference>
<dbReference type="NCBIfam" id="TIGR00099">
    <property type="entry name" value="Cof-subfamily"/>
    <property type="match status" value="1"/>
</dbReference>
<evidence type="ECO:0000313" key="1">
    <source>
        <dbReference type="EMBL" id="KRK98609.1"/>
    </source>
</evidence>
<evidence type="ECO:0000313" key="2">
    <source>
        <dbReference type="Proteomes" id="UP000051160"/>
    </source>
</evidence>
<dbReference type="Gene3D" id="3.30.1240.10">
    <property type="match status" value="1"/>
</dbReference>
<dbReference type="SUPFAM" id="SSF56784">
    <property type="entry name" value="HAD-like"/>
    <property type="match status" value="1"/>
</dbReference>
<dbReference type="PATRIC" id="fig|1423776.4.peg.344"/>
<gene>
    <name evidence="1" type="ORF">FD04_GL000343</name>
</gene>
<dbReference type="NCBIfam" id="TIGR01484">
    <property type="entry name" value="HAD-SF-IIB"/>
    <property type="match status" value="1"/>
</dbReference>